<dbReference type="RefSeq" id="WP_037134645.1">
    <property type="nucleotide sequence ID" value="NZ_CP043498.1"/>
</dbReference>
<name>A0A5Q0C5V2_9HYPH</name>
<reference evidence="3 4" key="1">
    <citation type="submission" date="2019-08" db="EMBL/GenBank/DDBJ databases">
        <title>Prosopis cineraria nodule microbiome.</title>
        <authorList>
            <person name="Ali R."/>
            <person name="Chaluvadi S.R."/>
            <person name="Wang X."/>
        </authorList>
    </citation>
    <scope>NUCLEOTIDE SEQUENCE [LARGE SCALE GENOMIC DNA]</scope>
    <source>
        <strain evidence="3 4">BG7</strain>
    </source>
</reference>
<evidence type="ECO:0000313" key="3">
    <source>
        <dbReference type="EMBL" id="QFY59664.1"/>
    </source>
</evidence>
<dbReference type="KEGG" id="rgr:FZ934_03980"/>
<evidence type="ECO:0000256" key="1">
    <source>
        <dbReference type="ARBA" id="ARBA00009981"/>
    </source>
</evidence>
<organism evidence="3 4">
    <name type="scientific">Rhizobium grahamii</name>
    <dbReference type="NCBI Taxonomy" id="1120045"/>
    <lineage>
        <taxon>Bacteria</taxon>
        <taxon>Pseudomonadati</taxon>
        <taxon>Pseudomonadota</taxon>
        <taxon>Alphaproteobacteria</taxon>
        <taxon>Hyphomicrobiales</taxon>
        <taxon>Rhizobiaceae</taxon>
        <taxon>Rhizobium/Agrobacterium group</taxon>
        <taxon>Rhizobium</taxon>
    </lineage>
</organism>
<evidence type="ECO:0000256" key="2">
    <source>
        <dbReference type="RuleBase" id="RU362080"/>
    </source>
</evidence>
<evidence type="ECO:0000313" key="4">
    <source>
        <dbReference type="Proteomes" id="UP000326881"/>
    </source>
</evidence>
<comment type="similarity">
    <text evidence="1 2">Belongs to the phD/YefM antitoxin family.</text>
</comment>
<sequence>MTIKVKVAEAKTRLSELLTQVEAGQEIEISRGSVPVARLTRIDDREERAQAIRLLRIERAERTKTTADEIQQWRLEGRR</sequence>
<dbReference type="Gene3D" id="3.40.1620.10">
    <property type="entry name" value="YefM-like domain"/>
    <property type="match status" value="1"/>
</dbReference>
<proteinExistence type="inferred from homology"/>
<dbReference type="EMBL" id="CP043498">
    <property type="protein sequence ID" value="QFY59664.1"/>
    <property type="molecule type" value="Genomic_DNA"/>
</dbReference>
<dbReference type="NCBIfam" id="TIGR01552">
    <property type="entry name" value="phd_fam"/>
    <property type="match status" value="1"/>
</dbReference>
<dbReference type="AlphaFoldDB" id="A0A5Q0C5V2"/>
<dbReference type="Pfam" id="PF02604">
    <property type="entry name" value="PhdYeFM_antitox"/>
    <property type="match status" value="1"/>
</dbReference>
<accession>A0A5Q0C5V2</accession>
<dbReference type="InterPro" id="IPR036165">
    <property type="entry name" value="YefM-like_sf"/>
</dbReference>
<dbReference type="OrthoDB" id="9800503at2"/>
<dbReference type="InterPro" id="IPR006442">
    <property type="entry name" value="Antitoxin_Phd/YefM"/>
</dbReference>
<dbReference type="Proteomes" id="UP000326881">
    <property type="component" value="Chromosome"/>
</dbReference>
<dbReference type="SUPFAM" id="SSF143120">
    <property type="entry name" value="YefM-like"/>
    <property type="match status" value="1"/>
</dbReference>
<keyword evidence="4" id="KW-1185">Reference proteome</keyword>
<comment type="function">
    <text evidence="2">Antitoxin component of a type II toxin-antitoxin (TA) system.</text>
</comment>
<gene>
    <name evidence="3" type="ORF">FZ934_03980</name>
</gene>
<protein>
    <recommendedName>
        <fullName evidence="2">Antitoxin</fullName>
    </recommendedName>
</protein>